<feature type="transmembrane region" description="Helical" evidence="1">
    <location>
        <begin position="215"/>
        <end position="238"/>
    </location>
</feature>
<dbReference type="KEGG" id="sacd:HS1genome_1047"/>
<dbReference type="OrthoDB" id="31282at2157"/>
<accession>A0A348B3A6</accession>
<keyword evidence="4" id="KW-1185">Reference proteome</keyword>
<feature type="transmembrane region" description="Helical" evidence="1">
    <location>
        <begin position="258"/>
        <end position="276"/>
    </location>
</feature>
<name>A0A348B3A6_9CREN</name>
<dbReference type="Pfam" id="PF04123">
    <property type="entry name" value="DUF373"/>
    <property type="match status" value="1"/>
</dbReference>
<feature type="transmembrane region" description="Helical" evidence="1">
    <location>
        <begin position="321"/>
        <end position="341"/>
    </location>
</feature>
<dbReference type="Proteomes" id="UP000616143">
    <property type="component" value="Unassembled WGS sequence"/>
</dbReference>
<dbReference type="RefSeq" id="WP_126449922.1">
    <property type="nucleotide sequence ID" value="NZ_AP018553.1"/>
</dbReference>
<evidence type="ECO:0000313" key="2">
    <source>
        <dbReference type="EMBL" id="BBD72658.1"/>
    </source>
</evidence>
<dbReference type="Proteomes" id="UP000276741">
    <property type="component" value="Chromosome"/>
</dbReference>
<protein>
    <recommendedName>
        <fullName evidence="5">DUF373 domain-containing protein</fullName>
    </recommendedName>
</protein>
<sequence>MGNRVLVIYIDIDDDLGVAGVQTPVIGAEEVQKAMEIASKYMATDSDFNSMVVAYNVYRGLVDDGEDAEITFLAGSRAGGVRAQRAFSKKLDDVLNKVRPDEAVVVYDSPEDEKALPIVQSKVKIAGVEKVVVEQHRGVEETYAVLGKYLRKLVDDPHYSRVFVGVPGILLVTVAIMSLLGLLKYVAITVALIVGGAMVIRGLKLDEVVENWWENSAVMTVAGVLAAISFVLMLVNVVLVSEALPKTPQAYAAALDDVLPYGVFGLLLLFFGKLISKVLGRDVRLWHDVMGVLVVIVLYYLSNGILKAISLGQYVISQQLIYGLVASSLGLISLYVGLLLFERRFLTEKRS</sequence>
<feature type="transmembrane region" description="Helical" evidence="1">
    <location>
        <begin position="158"/>
        <end position="179"/>
    </location>
</feature>
<keyword evidence="1" id="KW-1133">Transmembrane helix</keyword>
<dbReference type="PANTHER" id="PTHR38815:SF1">
    <property type="entry name" value="DUF373 FAMILY PROTEIN"/>
    <property type="match status" value="1"/>
</dbReference>
<proteinExistence type="predicted"/>
<reference evidence="3" key="1">
    <citation type="journal article" date="2014" name="Int. J. Syst. Evol. Microbiol.">
        <title>Complete genome sequence of Corynebacterium casei LMG S-19264T (=DSM 44701T), isolated from a smear-ripened cheese.</title>
        <authorList>
            <consortium name="US DOE Joint Genome Institute (JGI-PGF)"/>
            <person name="Walter F."/>
            <person name="Albersmeier A."/>
            <person name="Kalinowski J."/>
            <person name="Ruckert C."/>
        </authorList>
    </citation>
    <scope>NUCLEOTIDE SEQUENCE</scope>
    <source>
        <strain evidence="3">JCM 31740</strain>
    </source>
</reference>
<dbReference type="PANTHER" id="PTHR38815">
    <property type="entry name" value="HYPOTHETICAL MEMBRANE PROTEIN, CONSERVED, DUF373 FAMILY"/>
    <property type="match status" value="1"/>
</dbReference>
<dbReference type="AlphaFoldDB" id="A0A348B3A6"/>
<dbReference type="EMBL" id="BMQS01000009">
    <property type="protein sequence ID" value="GGT95651.1"/>
    <property type="molecule type" value="Genomic_DNA"/>
</dbReference>
<dbReference type="InterPro" id="IPR007254">
    <property type="entry name" value="DUF373"/>
</dbReference>
<keyword evidence="1" id="KW-0812">Transmembrane</keyword>
<evidence type="ECO:0000313" key="4">
    <source>
        <dbReference type="Proteomes" id="UP000276741"/>
    </source>
</evidence>
<feature type="transmembrane region" description="Helical" evidence="1">
    <location>
        <begin position="185"/>
        <end position="203"/>
    </location>
</feature>
<reference evidence="3" key="4">
    <citation type="submission" date="2020-09" db="EMBL/GenBank/DDBJ databases">
        <authorList>
            <person name="Sun Q."/>
            <person name="Ohkuma M."/>
        </authorList>
    </citation>
    <scope>NUCLEOTIDE SEQUENCE</scope>
    <source>
        <strain evidence="3">JCM 31740</strain>
    </source>
</reference>
<evidence type="ECO:0000313" key="3">
    <source>
        <dbReference type="EMBL" id="GGT95651.1"/>
    </source>
</evidence>
<evidence type="ECO:0000256" key="1">
    <source>
        <dbReference type="SAM" id="Phobius"/>
    </source>
</evidence>
<evidence type="ECO:0008006" key="5">
    <source>
        <dbReference type="Google" id="ProtNLM"/>
    </source>
</evidence>
<gene>
    <name evidence="3" type="ORF">GCM10007116_11580</name>
    <name evidence="2" type="ORF">HS1genome_1047</name>
</gene>
<dbReference type="GeneID" id="38666560"/>
<reference evidence="4" key="2">
    <citation type="submission" date="2018-04" db="EMBL/GenBank/DDBJ databases">
        <title>Complete genome sequence of Sulfodiicoccus acidiphilus strain HS-1.</title>
        <authorList>
            <person name="Sakai H.D."/>
            <person name="Kurosawa N."/>
        </authorList>
    </citation>
    <scope>NUCLEOTIDE SEQUENCE [LARGE SCALE GENOMIC DNA]</scope>
    <source>
        <strain evidence="4">HS-1</strain>
    </source>
</reference>
<dbReference type="EMBL" id="AP018553">
    <property type="protein sequence ID" value="BBD72658.1"/>
    <property type="molecule type" value="Genomic_DNA"/>
</dbReference>
<organism evidence="2 4">
    <name type="scientific">Sulfodiicoccus acidiphilus</name>
    <dbReference type="NCBI Taxonomy" id="1670455"/>
    <lineage>
        <taxon>Archaea</taxon>
        <taxon>Thermoproteota</taxon>
        <taxon>Thermoprotei</taxon>
        <taxon>Sulfolobales</taxon>
        <taxon>Sulfolobaceae</taxon>
        <taxon>Sulfodiicoccus</taxon>
    </lineage>
</organism>
<reference evidence="2" key="3">
    <citation type="journal article" date="2019" name="BMC Res. Notes">
        <title>Complete genome sequence of the Sulfodiicoccus acidiphilus strain HS-1T, the first crenarchaeon that lacks polB3, isolated from an acidic hot spring in Ohwaku-dani, Hakone, Japan.</title>
        <authorList>
            <person name="Sakai H.D."/>
            <person name="Kurosawa N."/>
        </authorList>
    </citation>
    <scope>NUCLEOTIDE SEQUENCE</scope>
    <source>
        <strain evidence="2">HS-1</strain>
    </source>
</reference>
<keyword evidence="1" id="KW-0472">Membrane</keyword>